<dbReference type="Gene3D" id="3.20.20.80">
    <property type="entry name" value="Glycosidases"/>
    <property type="match status" value="1"/>
</dbReference>
<sequence length="595" mass="63467">MTGTGRTVRRRAGIAALTAAVATMVAPAGARAQSGAGFPVYGKDKWLGNVNELTRPLFTQYFNQVTPENAGKWGSAAGATQTAAMRWTNLDAAYTFAQTNGMKFNFHVLVWGNQQPTWMAALPPEEQLAEIKKWFAAVAARYPKIDWLQVVNEPLHDPPDCTHSANQGNNCNASGNYARALGGANGTDGTGWDWILNAFRLAKQYFPNTKLMLNDYSITNSDSATTQYLQIINILKRENLIDVVGEQGHAFSTTGNMAVHKANLDRLAATGVPIQITELDIDGVAAGGVPGDEVQLRNFRRIVPVFWEHPGVEGITVWGWRQPNHWRNAQNAPIVLSDDTPKPAALWLYNYVRKVAPVIRPDQRFTVGDAHAPSVGTVVADDWASAIARPNLRTFTWQISGGNPDGIFTVEPSTGVLRVAKPQLLDELTTYSLQLRVSDGFHTSAPVDVAVATEDLANVVDQQAGGTVAATLSLGLGSASLGTFVPGVAQDYDTTTTATVTSTAGDAALSVTDPASATAGRLVNGAFALTQPLQVAGTGELGPVGSAPRVLHTYDGPVSNHALTLRLRQSIGATEPLRTGAYAKTLTFTLSTTAP</sequence>
<comment type="caution">
    <text evidence="14">The sequence shown here is derived from an EMBL/GenBank/DDBJ whole genome shotgun (WGS) entry which is preliminary data.</text>
</comment>
<feature type="active site" description="Nucleophile" evidence="10">
    <location>
        <position position="278"/>
    </location>
</feature>
<feature type="domain" description="Cadherin" evidence="12">
    <location>
        <begin position="375"/>
        <end position="451"/>
    </location>
</feature>
<dbReference type="AlphaFoldDB" id="A0A660LDS4"/>
<dbReference type="InterPro" id="IPR015919">
    <property type="entry name" value="Cadherin-like_sf"/>
</dbReference>
<dbReference type="InterPro" id="IPR017853">
    <property type="entry name" value="GH"/>
</dbReference>
<name>A0A660LDS4_9ACTN</name>
<dbReference type="Gene3D" id="2.60.40.60">
    <property type="entry name" value="Cadherins"/>
    <property type="match status" value="1"/>
</dbReference>
<evidence type="ECO:0000256" key="6">
    <source>
        <dbReference type="ARBA" id="ARBA00022801"/>
    </source>
</evidence>
<dbReference type="PROSITE" id="PS50268">
    <property type="entry name" value="CADHERIN_2"/>
    <property type="match status" value="1"/>
</dbReference>
<dbReference type="OrthoDB" id="4241492at2"/>
<dbReference type="PROSITE" id="PS00591">
    <property type="entry name" value="GH10_1"/>
    <property type="match status" value="1"/>
</dbReference>
<keyword evidence="6 14" id="KW-0378">Hydrolase</keyword>
<evidence type="ECO:0000259" key="12">
    <source>
        <dbReference type="PROSITE" id="PS50268"/>
    </source>
</evidence>
<dbReference type="Proteomes" id="UP000278962">
    <property type="component" value="Unassembled WGS sequence"/>
</dbReference>
<evidence type="ECO:0000256" key="7">
    <source>
        <dbReference type="ARBA" id="ARBA00023277"/>
    </source>
</evidence>
<evidence type="ECO:0000256" key="2">
    <source>
        <dbReference type="ARBA" id="ARBA00007495"/>
    </source>
</evidence>
<keyword evidence="8 14" id="KW-0326">Glycosidase</keyword>
<organism evidence="14 15">
    <name type="scientific">Solirubrobacter pauli</name>
    <dbReference type="NCBI Taxonomy" id="166793"/>
    <lineage>
        <taxon>Bacteria</taxon>
        <taxon>Bacillati</taxon>
        <taxon>Actinomycetota</taxon>
        <taxon>Thermoleophilia</taxon>
        <taxon>Solirubrobacterales</taxon>
        <taxon>Solirubrobacteraceae</taxon>
        <taxon>Solirubrobacter</taxon>
    </lineage>
</organism>
<dbReference type="Pfam" id="PF00331">
    <property type="entry name" value="Glyco_hydro_10"/>
    <property type="match status" value="1"/>
</dbReference>
<evidence type="ECO:0000256" key="9">
    <source>
        <dbReference type="ARBA" id="ARBA00023326"/>
    </source>
</evidence>
<evidence type="ECO:0000256" key="8">
    <source>
        <dbReference type="ARBA" id="ARBA00023295"/>
    </source>
</evidence>
<feature type="chain" id="PRO_5024791367" description="endo-1,4-beta-xylanase" evidence="11">
    <location>
        <begin position="33"/>
        <end position="595"/>
    </location>
</feature>
<evidence type="ECO:0000313" key="15">
    <source>
        <dbReference type="Proteomes" id="UP000278962"/>
    </source>
</evidence>
<dbReference type="GO" id="GO:0007156">
    <property type="term" value="P:homophilic cell adhesion via plasma membrane adhesion molecules"/>
    <property type="evidence" value="ECO:0007669"/>
    <property type="project" value="InterPro"/>
</dbReference>
<gene>
    <name evidence="14" type="ORF">C8N24_3078</name>
</gene>
<comment type="catalytic activity">
    <reaction evidence="1">
        <text>Endohydrolysis of (1-&gt;4)-beta-D-xylosidic linkages in xylans.</text>
        <dbReference type="EC" id="3.2.1.8"/>
    </reaction>
</comment>
<dbReference type="PANTHER" id="PTHR31490:SF88">
    <property type="entry name" value="BETA-XYLANASE"/>
    <property type="match status" value="1"/>
</dbReference>
<dbReference type="GO" id="GO:0031176">
    <property type="term" value="F:endo-1,4-beta-xylanase activity"/>
    <property type="evidence" value="ECO:0007669"/>
    <property type="project" value="UniProtKB-EC"/>
</dbReference>
<dbReference type="SUPFAM" id="SSF51445">
    <property type="entry name" value="(Trans)glycosidases"/>
    <property type="match status" value="1"/>
</dbReference>
<dbReference type="InterPro" id="IPR031158">
    <property type="entry name" value="GH10_AS"/>
</dbReference>
<dbReference type="PANTHER" id="PTHR31490">
    <property type="entry name" value="GLYCOSYL HYDROLASE"/>
    <property type="match status" value="1"/>
</dbReference>
<dbReference type="EC" id="3.2.1.8" evidence="3"/>
<feature type="domain" description="GH10" evidence="13">
    <location>
        <begin position="47"/>
        <end position="351"/>
    </location>
</feature>
<reference evidence="14 15" key="1">
    <citation type="submission" date="2018-10" db="EMBL/GenBank/DDBJ databases">
        <title>Genomic Encyclopedia of Archaeal and Bacterial Type Strains, Phase II (KMG-II): from individual species to whole genera.</title>
        <authorList>
            <person name="Goeker M."/>
        </authorList>
    </citation>
    <scope>NUCLEOTIDE SEQUENCE [LARGE SCALE GENOMIC DNA]</scope>
    <source>
        <strain evidence="14 15">DSM 14954</strain>
    </source>
</reference>
<evidence type="ECO:0000256" key="11">
    <source>
        <dbReference type="SAM" id="SignalP"/>
    </source>
</evidence>
<evidence type="ECO:0000256" key="10">
    <source>
        <dbReference type="PROSITE-ProRule" id="PRU10061"/>
    </source>
</evidence>
<evidence type="ECO:0000259" key="13">
    <source>
        <dbReference type="PROSITE" id="PS51760"/>
    </source>
</evidence>
<keyword evidence="5 11" id="KW-0732">Signal</keyword>
<dbReference type="GO" id="GO:0005509">
    <property type="term" value="F:calcium ion binding"/>
    <property type="evidence" value="ECO:0007669"/>
    <property type="project" value="InterPro"/>
</dbReference>
<keyword evidence="9" id="KW-0624">Polysaccharide degradation</keyword>
<evidence type="ECO:0000256" key="3">
    <source>
        <dbReference type="ARBA" id="ARBA00012590"/>
    </source>
</evidence>
<dbReference type="SUPFAM" id="SSF49313">
    <property type="entry name" value="Cadherin-like"/>
    <property type="match status" value="1"/>
</dbReference>
<dbReference type="PROSITE" id="PS51760">
    <property type="entry name" value="GH10_2"/>
    <property type="match status" value="1"/>
</dbReference>
<dbReference type="GO" id="GO:0016020">
    <property type="term" value="C:membrane"/>
    <property type="evidence" value="ECO:0007669"/>
    <property type="project" value="InterPro"/>
</dbReference>
<comment type="similarity">
    <text evidence="2">Belongs to the glycosyl hydrolase 10 (cellulase F) family.</text>
</comment>
<feature type="signal peptide" evidence="11">
    <location>
        <begin position="1"/>
        <end position="32"/>
    </location>
</feature>
<evidence type="ECO:0000256" key="1">
    <source>
        <dbReference type="ARBA" id="ARBA00000681"/>
    </source>
</evidence>
<dbReference type="EMBL" id="RBIL01000001">
    <property type="protein sequence ID" value="RKQ93217.1"/>
    <property type="molecule type" value="Genomic_DNA"/>
</dbReference>
<accession>A0A660LDS4</accession>
<evidence type="ECO:0000256" key="4">
    <source>
        <dbReference type="ARBA" id="ARBA00022651"/>
    </source>
</evidence>
<keyword evidence="4 14" id="KW-0858">Xylan degradation</keyword>
<proteinExistence type="inferred from homology"/>
<dbReference type="CDD" id="cd11304">
    <property type="entry name" value="Cadherin_repeat"/>
    <property type="match status" value="1"/>
</dbReference>
<dbReference type="GO" id="GO:0045493">
    <property type="term" value="P:xylan catabolic process"/>
    <property type="evidence" value="ECO:0007669"/>
    <property type="project" value="UniProtKB-KW"/>
</dbReference>
<protein>
    <recommendedName>
        <fullName evidence="3">endo-1,4-beta-xylanase</fullName>
        <ecNumber evidence="3">3.2.1.8</ecNumber>
    </recommendedName>
</protein>
<keyword evidence="7" id="KW-0119">Carbohydrate metabolism</keyword>
<dbReference type="InterPro" id="IPR044846">
    <property type="entry name" value="GH10"/>
</dbReference>
<keyword evidence="15" id="KW-1185">Reference proteome</keyword>
<dbReference type="InterPro" id="IPR002126">
    <property type="entry name" value="Cadherin-like_dom"/>
</dbReference>
<evidence type="ECO:0000256" key="5">
    <source>
        <dbReference type="ARBA" id="ARBA00022729"/>
    </source>
</evidence>
<evidence type="ECO:0000313" key="14">
    <source>
        <dbReference type="EMBL" id="RKQ93217.1"/>
    </source>
</evidence>
<dbReference type="InterPro" id="IPR001000">
    <property type="entry name" value="GH10_dom"/>
</dbReference>
<dbReference type="SMART" id="SM00633">
    <property type="entry name" value="Glyco_10"/>
    <property type="match status" value="1"/>
</dbReference>